<sequence length="315" mass="33988">MSSHTCAKVAIIGAGQVGSTTAYTLLLSNLVAEVVLIDVDKRKVEGQFMDLNHAAPLTKESRFSAGDYESCAGAAVVIVTGGANQKPGQTRMELAARNVKIMQEIIPKIVKYAPNAILLIATNPVDVLTYASYKLSGFPASKVIGSGTVLDSARLQHNLSKHFNLSSESVNAFIIGEHGDSGVPVWSLAEIAGMKVEDYCKQSKREFDPKILIGMYEETRDAAAYIIERKGYTNFGIAAGLARIVRAILRDEGALLTVSTVNEHYGMKDLSLSVPTRVDRNGAQHVVDLLLDDKELKLIKESGHKIKSACDELGI</sequence>
<dbReference type="eggNOG" id="KOG1495">
    <property type="taxonomic scope" value="Eukaryota"/>
</dbReference>
<dbReference type="CDD" id="cd05292">
    <property type="entry name" value="LDH_2"/>
    <property type="match status" value="1"/>
</dbReference>
<dbReference type="HAMAP" id="MF_00488">
    <property type="entry name" value="Lactate_dehydrog"/>
    <property type="match status" value="1"/>
</dbReference>
<dbReference type="NCBIfam" id="NF000824">
    <property type="entry name" value="PRK00066.1"/>
    <property type="match status" value="1"/>
</dbReference>
<evidence type="ECO:0000256" key="2">
    <source>
        <dbReference type="ARBA" id="ARBA00006054"/>
    </source>
</evidence>
<comment type="pathway">
    <text evidence="1 9">Fermentation; pyruvate fermentation to lactate; (S)-lactate from pyruvate: step 1/1.</text>
</comment>
<evidence type="ECO:0000256" key="9">
    <source>
        <dbReference type="RuleBase" id="RU000496"/>
    </source>
</evidence>
<dbReference type="GO" id="GO:0004459">
    <property type="term" value="F:L-lactate dehydrogenase (NAD+) activity"/>
    <property type="evidence" value="ECO:0007669"/>
    <property type="project" value="UniProtKB-EC"/>
</dbReference>
<dbReference type="GO" id="GO:0005737">
    <property type="term" value="C:cytoplasm"/>
    <property type="evidence" value="ECO:0007669"/>
    <property type="project" value="InterPro"/>
</dbReference>
<comment type="similarity">
    <text evidence="2">Belongs to the LDH/MDH superfamily. LDH family.</text>
</comment>
<dbReference type="InterPro" id="IPR022383">
    <property type="entry name" value="Lactate/malate_DH_C"/>
</dbReference>
<accession>G9A0B4</accession>
<dbReference type="UniPathway" id="UPA00554">
    <property type="reaction ID" value="UER00611"/>
</dbReference>
<dbReference type="PROSITE" id="PS00064">
    <property type="entry name" value="L_LDH"/>
    <property type="match status" value="1"/>
</dbReference>
<evidence type="ECO:0000313" key="13">
    <source>
        <dbReference type="Proteomes" id="UP000005627"/>
    </source>
</evidence>
<dbReference type="Pfam" id="PF02866">
    <property type="entry name" value="Ldh_1_C"/>
    <property type="match status" value="1"/>
</dbReference>
<comment type="catalytic activity">
    <reaction evidence="6 9">
        <text>(S)-lactate + NAD(+) = pyruvate + NADH + H(+)</text>
        <dbReference type="Rhea" id="RHEA:23444"/>
        <dbReference type="ChEBI" id="CHEBI:15361"/>
        <dbReference type="ChEBI" id="CHEBI:15378"/>
        <dbReference type="ChEBI" id="CHEBI:16651"/>
        <dbReference type="ChEBI" id="CHEBI:57540"/>
        <dbReference type="ChEBI" id="CHEBI:57945"/>
        <dbReference type="EC" id="1.1.1.27"/>
    </reaction>
</comment>
<evidence type="ECO:0000256" key="5">
    <source>
        <dbReference type="ARBA" id="ARBA00023027"/>
    </source>
</evidence>
<dbReference type="InterPro" id="IPR018177">
    <property type="entry name" value="L-lactate_DH_AS"/>
</dbReference>
<evidence type="ECO:0000256" key="1">
    <source>
        <dbReference type="ARBA" id="ARBA00004843"/>
    </source>
</evidence>
<dbReference type="InterPro" id="IPR036291">
    <property type="entry name" value="NAD(P)-bd_dom_sf"/>
</dbReference>
<dbReference type="Pfam" id="PF00056">
    <property type="entry name" value="Ldh_1_N"/>
    <property type="match status" value="1"/>
</dbReference>
<dbReference type="SUPFAM" id="SSF51735">
    <property type="entry name" value="NAD(P)-binding Rossmann-fold domains"/>
    <property type="match status" value="1"/>
</dbReference>
<feature type="active site" description="Proton acceptor" evidence="7">
    <location>
        <position position="178"/>
    </location>
</feature>
<evidence type="ECO:0000313" key="12">
    <source>
        <dbReference type="EMBL" id="CCE94308.1"/>
    </source>
</evidence>
<dbReference type="NCBIfam" id="TIGR01771">
    <property type="entry name" value="L-LDH-NAD"/>
    <property type="match status" value="1"/>
</dbReference>
<dbReference type="SUPFAM" id="SSF56327">
    <property type="entry name" value="LDH C-terminal domain-like"/>
    <property type="match status" value="1"/>
</dbReference>
<keyword evidence="5 8" id="KW-0520">NAD</keyword>
<dbReference type="OrthoDB" id="6270329at2759"/>
<evidence type="ECO:0000259" key="11">
    <source>
        <dbReference type="Pfam" id="PF02866"/>
    </source>
</evidence>
<feature type="binding site" evidence="8">
    <location>
        <begin position="13"/>
        <end position="18"/>
    </location>
    <ligand>
        <name>NAD(+)</name>
        <dbReference type="ChEBI" id="CHEBI:57540"/>
    </ligand>
</feature>
<feature type="binding site" evidence="8">
    <location>
        <position position="38"/>
    </location>
    <ligand>
        <name>NAD(+)</name>
        <dbReference type="ChEBI" id="CHEBI:57540"/>
    </ligand>
</feature>
<dbReference type="PRINTS" id="PR00086">
    <property type="entry name" value="LLDHDRGNASE"/>
</dbReference>
<evidence type="ECO:0000259" key="10">
    <source>
        <dbReference type="Pfam" id="PF00056"/>
    </source>
</evidence>
<dbReference type="NCBIfam" id="NF004863">
    <property type="entry name" value="PRK06223.1"/>
    <property type="match status" value="1"/>
</dbReference>
<dbReference type="PANTHER" id="PTHR43128">
    <property type="entry name" value="L-2-HYDROXYCARBOXYLATE DEHYDROGENASE (NAD(P)(+))"/>
    <property type="match status" value="1"/>
</dbReference>
<dbReference type="HOGENOM" id="CLU_045401_1_1_1"/>
<dbReference type="STRING" id="1076872.G9A0B4"/>
<dbReference type="EMBL" id="HE616749">
    <property type="protein sequence ID" value="CCE94308.1"/>
    <property type="molecule type" value="Genomic_DNA"/>
</dbReference>
<keyword evidence="4 9" id="KW-0560">Oxidoreductase</keyword>
<dbReference type="PANTHER" id="PTHR43128:SF16">
    <property type="entry name" value="L-LACTATE DEHYDROGENASE"/>
    <property type="match status" value="1"/>
</dbReference>
<dbReference type="Gene3D" id="3.40.50.720">
    <property type="entry name" value="NAD(P)-binding Rossmann-like Domain"/>
    <property type="match status" value="1"/>
</dbReference>
<dbReference type="PIRSF" id="PIRSF000102">
    <property type="entry name" value="Lac_mal_DH"/>
    <property type="match status" value="1"/>
</dbReference>
<protein>
    <recommendedName>
        <fullName evidence="3 9">L-lactate dehydrogenase</fullName>
        <ecNumber evidence="3 9">1.1.1.27</ecNumber>
    </recommendedName>
</protein>
<organism evidence="12 13">
    <name type="scientific">Torulaspora delbrueckii</name>
    <name type="common">Yeast</name>
    <name type="synonym">Candida colliculosa</name>
    <dbReference type="NCBI Taxonomy" id="4950"/>
    <lineage>
        <taxon>Eukaryota</taxon>
        <taxon>Fungi</taxon>
        <taxon>Dikarya</taxon>
        <taxon>Ascomycota</taxon>
        <taxon>Saccharomycotina</taxon>
        <taxon>Saccharomycetes</taxon>
        <taxon>Saccharomycetales</taxon>
        <taxon>Saccharomycetaceae</taxon>
        <taxon>Torulaspora</taxon>
    </lineage>
</organism>
<dbReference type="FunFam" id="3.40.50.720:FF:000018">
    <property type="entry name" value="Malate dehydrogenase"/>
    <property type="match status" value="1"/>
</dbReference>
<proteinExistence type="inferred from homology"/>
<dbReference type="EC" id="1.1.1.27" evidence="3 9"/>
<dbReference type="AlphaFoldDB" id="G9A0B4"/>
<reference evidence="12 13" key="1">
    <citation type="journal article" date="2011" name="Proc. Natl. Acad. Sci. U.S.A.">
        <title>Evolutionary erosion of yeast sex chromosomes by mating-type switching accidents.</title>
        <authorList>
            <person name="Gordon J.L."/>
            <person name="Armisen D."/>
            <person name="Proux-Wera E."/>
            <person name="Oheigeartaigh S.S."/>
            <person name="Byrne K.P."/>
            <person name="Wolfe K.H."/>
        </authorList>
    </citation>
    <scope>NUCLEOTIDE SEQUENCE [LARGE SCALE GENOMIC DNA]</scope>
    <source>
        <strain evidence="13">ATCC 10662 / CBS 1146 / NBRC 0425 / NCYC 2629 / NRRL Y-866</strain>
    </source>
</reference>
<dbReference type="GO" id="GO:0006089">
    <property type="term" value="P:lactate metabolic process"/>
    <property type="evidence" value="ECO:0007669"/>
    <property type="project" value="TreeGrafter"/>
</dbReference>
<dbReference type="InterPro" id="IPR015955">
    <property type="entry name" value="Lactate_DH/Glyco_Ohase_4_C"/>
</dbReference>
<dbReference type="InterPro" id="IPR011304">
    <property type="entry name" value="L-lactate_DH"/>
</dbReference>
<evidence type="ECO:0000256" key="8">
    <source>
        <dbReference type="PIRSR" id="PIRSR000102-3"/>
    </source>
</evidence>
<evidence type="ECO:0000256" key="6">
    <source>
        <dbReference type="ARBA" id="ARBA00049258"/>
    </source>
</evidence>
<dbReference type="Proteomes" id="UP000005627">
    <property type="component" value="Chromosome 8"/>
</dbReference>
<feature type="domain" description="Lactate/malate dehydrogenase N-terminal" evidence="10">
    <location>
        <begin position="8"/>
        <end position="145"/>
    </location>
</feature>
<name>G9A0B4_TORDE</name>
<dbReference type="InterPro" id="IPR001236">
    <property type="entry name" value="Lactate/malate_DH_N"/>
</dbReference>
<keyword evidence="13" id="KW-1185">Reference proteome</keyword>
<dbReference type="InterPro" id="IPR001557">
    <property type="entry name" value="L-lactate/malate_DH"/>
</dbReference>
<dbReference type="InParanoid" id="G9A0B4"/>
<dbReference type="KEGG" id="tdl:TDEL_0H04490"/>
<dbReference type="Gene3D" id="3.90.110.10">
    <property type="entry name" value="Lactate dehydrogenase/glycoside hydrolase, family 4, C-terminal"/>
    <property type="match status" value="1"/>
</dbReference>
<gene>
    <name evidence="12" type="primary">TDEL0H04490</name>
    <name evidence="12" type="ORF">TDEL_0H04490</name>
</gene>
<evidence type="ECO:0000256" key="7">
    <source>
        <dbReference type="PIRSR" id="PIRSR000102-1"/>
    </source>
</evidence>
<evidence type="ECO:0000256" key="4">
    <source>
        <dbReference type="ARBA" id="ARBA00023002"/>
    </source>
</evidence>
<feature type="binding site" evidence="8">
    <location>
        <position position="98"/>
    </location>
    <ligand>
        <name>NAD(+)</name>
        <dbReference type="ChEBI" id="CHEBI:57540"/>
    </ligand>
</feature>
<dbReference type="RefSeq" id="XP_003683519.1">
    <property type="nucleotide sequence ID" value="XM_003683471.1"/>
</dbReference>
<evidence type="ECO:0000256" key="3">
    <source>
        <dbReference type="ARBA" id="ARBA00012967"/>
    </source>
</evidence>
<feature type="domain" description="Lactate/malate dehydrogenase C-terminal" evidence="11">
    <location>
        <begin position="148"/>
        <end position="311"/>
    </location>
</feature>
<dbReference type="GeneID" id="11501718"/>